<reference evidence="4" key="1">
    <citation type="submission" date="2019-08" db="EMBL/GenBank/DDBJ databases">
        <title>The genome of the North American firefly Photinus pyralis.</title>
        <authorList>
            <consortium name="Photinus pyralis genome working group"/>
            <person name="Fallon T.R."/>
            <person name="Sander Lower S.E."/>
            <person name="Weng J.-K."/>
        </authorList>
    </citation>
    <scope>NUCLEOTIDE SEQUENCE</scope>
    <source>
        <strain evidence="4">TRF0915ILg1</strain>
        <tissue evidence="4">Whole body</tissue>
    </source>
</reference>
<feature type="transmembrane region" description="Helical" evidence="1">
    <location>
        <begin position="479"/>
        <end position="495"/>
    </location>
</feature>
<dbReference type="InterPro" id="IPR002656">
    <property type="entry name" value="Acyl_transf_3_dom"/>
</dbReference>
<feature type="transmembrane region" description="Helical" evidence="1">
    <location>
        <begin position="547"/>
        <end position="566"/>
    </location>
</feature>
<dbReference type="EMBL" id="VTPC01090681">
    <property type="protein sequence ID" value="KAF2881928.1"/>
    <property type="molecule type" value="Genomic_DNA"/>
</dbReference>
<sequence length="677" mass="76684">MWLTKVLIVLLCYTSCSYGHRNKFDVNVPVTNSQSVLQPQINSASKISKTCEVHIRKYEAGILKNETWALQMFDSSANFPSSGILNGNIIYLGDFDTCINIKQEAEISGKYCLGSLPLSMNDREDKSKLRNLQTPEARMVAPDGAVSGMFAVCLPDSCSAEDFQEYYKNKIMKLNFFENLCTSKSTNPELDAGDITTISIISVILYIMLMSTGYEALTSYIKIKPAHPFLTAFSLITNTKKLLQTTSNSGQISCLHGIRVISMMWIILGHRYTISSMMPIVNSASMLEWFLNKENMIVMGATVSVDTFFLLGGLLVSYGFLVATSKGFKFNIFIYYFHRFLRLTPLLAILVLIHATVLKHLGSGPLWNYFITGLSRSCETYWWSSLLYIQNYVNPEEMCMAQTWYLSADTQLFLLSPLILLPLKRWPKVGLALTGFLAVCSIITSFTVGWIEELYGFMAANKNMEDYMKHYYFQPHTRAAPWLMGIILGYIIFDIKQKGSKISINTFINILLWLVSLAILLACVFTAQNTLEGTYVYDKFANAVYIALMRPGWALAVSWIIFACITGHGDPINWFLSLPVFQVLSKLTYSMYLIHYTMLFIMSAQTRSSTYFNNLQMMYVFWGDFAFTLGGAVIFTLAFESPILMIEKVIFGKKEKSPPLRDQVTVPEECQKKIEIP</sequence>
<keyword evidence="1" id="KW-1133">Transmembrane helix</keyword>
<feature type="transmembrane region" description="Helical" evidence="1">
    <location>
        <begin position="272"/>
        <end position="291"/>
    </location>
</feature>
<evidence type="ECO:0000313" key="5">
    <source>
        <dbReference type="Proteomes" id="UP000801492"/>
    </source>
</evidence>
<accession>A0A8K0CCC3</accession>
<dbReference type="Pfam" id="PF20146">
    <property type="entry name" value="NRF"/>
    <property type="match status" value="1"/>
</dbReference>
<dbReference type="Proteomes" id="UP000801492">
    <property type="component" value="Unassembled WGS sequence"/>
</dbReference>
<name>A0A8K0CCC3_IGNLU</name>
<dbReference type="InterPro" id="IPR006621">
    <property type="entry name" value="Nose-resist-to-fluoxetine_N"/>
</dbReference>
<evidence type="ECO:0000256" key="2">
    <source>
        <dbReference type="SAM" id="SignalP"/>
    </source>
</evidence>
<evidence type="ECO:0000256" key="1">
    <source>
        <dbReference type="SAM" id="Phobius"/>
    </source>
</evidence>
<dbReference type="OrthoDB" id="118951at2759"/>
<dbReference type="InterPro" id="IPR052728">
    <property type="entry name" value="O2_lipid_transport_reg"/>
</dbReference>
<dbReference type="AlphaFoldDB" id="A0A8K0CCC3"/>
<keyword evidence="2" id="KW-0732">Signal</keyword>
<feature type="transmembrane region" description="Helical" evidence="1">
    <location>
        <begin position="333"/>
        <end position="357"/>
    </location>
</feature>
<feature type="transmembrane region" description="Helical" evidence="1">
    <location>
        <begin position="625"/>
        <end position="646"/>
    </location>
</feature>
<keyword evidence="1" id="KW-0472">Membrane</keyword>
<feature type="transmembrane region" description="Helical" evidence="1">
    <location>
        <begin position="195"/>
        <end position="214"/>
    </location>
</feature>
<dbReference type="PANTHER" id="PTHR11161:SF0">
    <property type="entry name" value="O-ACYLTRANSFERASE LIKE PROTEIN"/>
    <property type="match status" value="1"/>
</dbReference>
<proteinExistence type="predicted"/>
<dbReference type="GO" id="GO:0016747">
    <property type="term" value="F:acyltransferase activity, transferring groups other than amino-acyl groups"/>
    <property type="evidence" value="ECO:0007669"/>
    <property type="project" value="InterPro"/>
</dbReference>
<feature type="domain" description="Nose resistant-to-fluoxetine protein N-terminal" evidence="3">
    <location>
        <begin position="48"/>
        <end position="189"/>
    </location>
</feature>
<organism evidence="4 5">
    <name type="scientific">Ignelater luminosus</name>
    <name type="common">Cucubano</name>
    <name type="synonym">Pyrophorus luminosus</name>
    <dbReference type="NCBI Taxonomy" id="2038154"/>
    <lineage>
        <taxon>Eukaryota</taxon>
        <taxon>Metazoa</taxon>
        <taxon>Ecdysozoa</taxon>
        <taxon>Arthropoda</taxon>
        <taxon>Hexapoda</taxon>
        <taxon>Insecta</taxon>
        <taxon>Pterygota</taxon>
        <taxon>Neoptera</taxon>
        <taxon>Endopterygota</taxon>
        <taxon>Coleoptera</taxon>
        <taxon>Polyphaga</taxon>
        <taxon>Elateriformia</taxon>
        <taxon>Elateroidea</taxon>
        <taxon>Elateridae</taxon>
        <taxon>Agrypninae</taxon>
        <taxon>Pyrophorini</taxon>
        <taxon>Ignelater</taxon>
    </lineage>
</organism>
<feature type="transmembrane region" description="Helical" evidence="1">
    <location>
        <begin position="404"/>
        <end position="423"/>
    </location>
</feature>
<feature type="signal peptide" evidence="2">
    <location>
        <begin position="1"/>
        <end position="19"/>
    </location>
</feature>
<evidence type="ECO:0000313" key="4">
    <source>
        <dbReference type="EMBL" id="KAF2881928.1"/>
    </source>
</evidence>
<dbReference type="Pfam" id="PF01757">
    <property type="entry name" value="Acyl_transf_3"/>
    <property type="match status" value="1"/>
</dbReference>
<keyword evidence="1" id="KW-0812">Transmembrane</keyword>
<dbReference type="PANTHER" id="PTHR11161">
    <property type="entry name" value="O-ACYLTRANSFERASE"/>
    <property type="match status" value="1"/>
</dbReference>
<dbReference type="SMART" id="SM00703">
    <property type="entry name" value="NRF"/>
    <property type="match status" value="1"/>
</dbReference>
<feature type="chain" id="PRO_5035469177" description="Nose resistant-to-fluoxetine protein N-terminal domain-containing protein" evidence="2">
    <location>
        <begin position="20"/>
        <end position="677"/>
    </location>
</feature>
<gene>
    <name evidence="4" type="ORF">ILUMI_24243</name>
</gene>
<keyword evidence="5" id="KW-1185">Reference proteome</keyword>
<feature type="transmembrane region" description="Helical" evidence="1">
    <location>
        <begin position="430"/>
        <end position="451"/>
    </location>
</feature>
<protein>
    <recommendedName>
        <fullName evidence="3">Nose resistant-to-fluoxetine protein N-terminal domain-containing protein</fullName>
    </recommendedName>
</protein>
<comment type="caution">
    <text evidence="4">The sequence shown here is derived from an EMBL/GenBank/DDBJ whole genome shotgun (WGS) entry which is preliminary data.</text>
</comment>
<evidence type="ECO:0000259" key="3">
    <source>
        <dbReference type="SMART" id="SM00703"/>
    </source>
</evidence>
<feature type="transmembrane region" description="Helical" evidence="1">
    <location>
        <begin position="507"/>
        <end position="527"/>
    </location>
</feature>
<feature type="transmembrane region" description="Helical" evidence="1">
    <location>
        <begin position="297"/>
        <end position="321"/>
    </location>
</feature>